<dbReference type="Pfam" id="PF12697">
    <property type="entry name" value="Abhydrolase_6"/>
    <property type="match status" value="1"/>
</dbReference>
<reference evidence="2 3" key="1">
    <citation type="submission" date="2015-07" db="EMBL/GenBank/DDBJ databases">
        <title>Genome sequence of Leptolinea tardivitalis DSM 16556.</title>
        <authorList>
            <person name="Hemp J."/>
            <person name="Ward L.M."/>
            <person name="Pace L.A."/>
            <person name="Fischer W.W."/>
        </authorList>
    </citation>
    <scope>NUCLEOTIDE SEQUENCE [LARGE SCALE GENOMIC DNA]</scope>
    <source>
        <strain evidence="2 3">YMTK-2</strain>
    </source>
</reference>
<organism evidence="2 3">
    <name type="scientific">Leptolinea tardivitalis</name>
    <dbReference type="NCBI Taxonomy" id="229920"/>
    <lineage>
        <taxon>Bacteria</taxon>
        <taxon>Bacillati</taxon>
        <taxon>Chloroflexota</taxon>
        <taxon>Anaerolineae</taxon>
        <taxon>Anaerolineales</taxon>
        <taxon>Anaerolineaceae</taxon>
        <taxon>Leptolinea</taxon>
    </lineage>
</organism>
<accession>A0A0P6WUC8</accession>
<dbReference type="InterPro" id="IPR029058">
    <property type="entry name" value="AB_hydrolase_fold"/>
</dbReference>
<gene>
    <name evidence="2" type="ORF">ADM99_13865</name>
</gene>
<dbReference type="RefSeq" id="WP_062422119.1">
    <property type="nucleotide sequence ID" value="NZ_BBYA01000010.1"/>
</dbReference>
<dbReference type="InterPro" id="IPR000073">
    <property type="entry name" value="AB_hydrolase_1"/>
</dbReference>
<dbReference type="SUPFAM" id="SSF53474">
    <property type="entry name" value="alpha/beta-Hydrolases"/>
    <property type="match status" value="1"/>
</dbReference>
<keyword evidence="3" id="KW-1185">Reference proteome</keyword>
<dbReference type="Proteomes" id="UP000050430">
    <property type="component" value="Unassembled WGS sequence"/>
</dbReference>
<sequence>MKKEVIQIGGIPSILWGDKSNRLYVYVHGQGGCKEEAQSFAEAAGRYGWQVLSFDLPGHGERKEDIPSFDPWHAVPELKQVMDWSKSSHDHIALFANSIGAWFSLLSYAGEPFCQCLFVSPILDMHRLIHNMMQWAGVTEERLEKEKTIPTDFGQTLSWEYLTYVRAHPVDTWPAPTRILYADQDHLTDRQTVDSFVSRFGCDLTVMEGGEHWFHTPEQLNILNTWMIQSLNQLDGSRS</sequence>
<evidence type="ECO:0000313" key="2">
    <source>
        <dbReference type="EMBL" id="KPL70257.1"/>
    </source>
</evidence>
<dbReference type="EMBL" id="LGCK01000014">
    <property type="protein sequence ID" value="KPL70257.1"/>
    <property type="molecule type" value="Genomic_DNA"/>
</dbReference>
<dbReference type="STRING" id="229920.ADM99_13865"/>
<comment type="caution">
    <text evidence="2">The sequence shown here is derived from an EMBL/GenBank/DDBJ whole genome shotgun (WGS) entry which is preliminary data.</text>
</comment>
<feature type="domain" description="AB hydrolase-1" evidence="1">
    <location>
        <begin position="25"/>
        <end position="215"/>
    </location>
</feature>
<name>A0A0P6WUC8_9CHLR</name>
<dbReference type="AlphaFoldDB" id="A0A0P6WUC8"/>
<proteinExistence type="predicted"/>
<protein>
    <recommendedName>
        <fullName evidence="1">AB hydrolase-1 domain-containing protein</fullName>
    </recommendedName>
</protein>
<dbReference type="OrthoDB" id="358525at2"/>
<evidence type="ECO:0000313" key="3">
    <source>
        <dbReference type="Proteomes" id="UP000050430"/>
    </source>
</evidence>
<dbReference type="Gene3D" id="3.40.50.1820">
    <property type="entry name" value="alpha/beta hydrolase"/>
    <property type="match status" value="1"/>
</dbReference>
<evidence type="ECO:0000259" key="1">
    <source>
        <dbReference type="Pfam" id="PF12697"/>
    </source>
</evidence>
<dbReference type="PATRIC" id="fig|229920.5.peg.114"/>